<gene>
    <name evidence="2" type="primary">orf369</name>
</gene>
<name>A0A097KP84_9CHLO</name>
<evidence type="ECO:0000259" key="1">
    <source>
        <dbReference type="Pfam" id="PF00961"/>
    </source>
</evidence>
<dbReference type="PANTHER" id="PTHR36181">
    <property type="entry name" value="INTRON-ENCODED ENDONUCLEASE AI3-RELATED"/>
    <property type="match status" value="1"/>
</dbReference>
<proteinExistence type="predicted"/>
<dbReference type="GO" id="GO:0005739">
    <property type="term" value="C:mitochondrion"/>
    <property type="evidence" value="ECO:0007669"/>
    <property type="project" value="UniProtKB-ARBA"/>
</dbReference>
<dbReference type="InterPro" id="IPR027434">
    <property type="entry name" value="Homing_endonucl"/>
</dbReference>
<dbReference type="InterPro" id="IPR051289">
    <property type="entry name" value="LAGLIDADG_Endonuclease"/>
</dbReference>
<dbReference type="RefSeq" id="YP_009106082.1">
    <property type="nucleotide sequence ID" value="NC_025540.1"/>
</dbReference>
<dbReference type="InterPro" id="IPR004860">
    <property type="entry name" value="LAGLIDADG_dom"/>
</dbReference>
<reference evidence="2" key="1">
    <citation type="journal article" date="2014" name="BMC Evol. Biol.">
        <title>Chloroplast phylogenomic analysis resolves deep-level relationships within the green algal class Trebouxiophyceae.</title>
        <authorList>
            <person name="Lemieux C."/>
            <person name="Otis C."/>
            <person name="Turmel M."/>
        </authorList>
    </citation>
    <scope>NUCLEOTIDE SEQUENCE</scope>
</reference>
<keyword evidence="2" id="KW-0540">Nuclease</keyword>
<feature type="domain" description="Homing endonuclease LAGLIDADG" evidence="1">
    <location>
        <begin position="215"/>
        <end position="314"/>
    </location>
</feature>
<dbReference type="GeneID" id="22160339"/>
<dbReference type="GO" id="GO:0004519">
    <property type="term" value="F:endonuclease activity"/>
    <property type="evidence" value="ECO:0007669"/>
    <property type="project" value="UniProtKB-KW"/>
</dbReference>
<keyword evidence="2" id="KW-0378">Hydrolase</keyword>
<keyword evidence="2" id="KW-0255">Endonuclease</keyword>
<dbReference type="Pfam" id="PF00961">
    <property type="entry name" value="LAGLIDADG_1"/>
    <property type="match status" value="2"/>
</dbReference>
<dbReference type="Gene3D" id="3.10.28.10">
    <property type="entry name" value="Homing endonucleases"/>
    <property type="match status" value="2"/>
</dbReference>
<dbReference type="AlphaFoldDB" id="A0A097KP84"/>
<accession>A0A097KP84</accession>
<organism evidence="2">
    <name type="scientific">Paradoxia multiseta</name>
    <dbReference type="NCBI Taxonomy" id="249350"/>
    <lineage>
        <taxon>Eukaryota</taxon>
        <taxon>Viridiplantae</taxon>
        <taxon>Chlorophyta</taxon>
        <taxon>core chlorophytes</taxon>
        <taxon>Trebouxiophyceae</taxon>
        <taxon>Trebouxiophyceae incertae sedis</taxon>
        <taxon>Coccomyxaceae</taxon>
        <taxon>Paradoxia</taxon>
    </lineage>
</organism>
<feature type="domain" description="Homing endonuclease LAGLIDADG" evidence="1">
    <location>
        <begin position="16"/>
        <end position="118"/>
    </location>
</feature>
<dbReference type="EMBL" id="KM462879">
    <property type="protein sequence ID" value="AIT94976.1"/>
    <property type="molecule type" value="Genomic_DNA"/>
</dbReference>
<evidence type="ECO:0000313" key="2">
    <source>
        <dbReference type="EMBL" id="AIT94976.1"/>
    </source>
</evidence>
<dbReference type="PANTHER" id="PTHR36181:SF2">
    <property type="entry name" value="INTRON-ENCODED ENDONUCLEASE AI3-RELATED"/>
    <property type="match status" value="1"/>
</dbReference>
<sequence length="369" mass="42692">MNFDAKKIKLEVGFYLAGFTDAEGCFHVGFSPKRNQNNEVTSWQVKPLFAISQKERHIVAQFKKHLKCGTVSTNEKTHVSTYRVSNLSSLREYIVPFFKKFSFQSAKKKRDFSNFIQVLEILENSIDPSCPSKEDIERILALRVNTKAIVANRIYSDEVILSSLEKTIHIDEIKQSSETNTPNSEELQGNVILNEMIESDLYGDIKAENALNVYIAGFADGDGSFNVSFRKRDDYFIGWKINPSFSIAQRDKIILQLFQKQLDCGKIRKGSQEGVYYLEVLDLNDLRNKIVPFFKTHPFLSEKGREKFQKFCKTLDLLSIHPVSRVNLEEILQLQRNENSKTRYTPQQILDRFDEYALQKEIKTQQKTI</sequence>
<dbReference type="SUPFAM" id="SSF55608">
    <property type="entry name" value="Homing endonucleases"/>
    <property type="match status" value="2"/>
</dbReference>
<geneLocation type="chloroplast" evidence="2"/>
<keyword evidence="2" id="KW-0150">Chloroplast</keyword>
<protein>
    <submittedName>
        <fullName evidence="2">Putative LAGLIDADG homing endonuclease</fullName>
    </submittedName>
</protein>
<keyword evidence="2" id="KW-0934">Plastid</keyword>